<gene>
    <name evidence="1" type="ORF">MTR67_000644</name>
    <name evidence="2" type="ORF">MTR67_000648</name>
</gene>
<sequence>MGKMGCRDSRCKNK</sequence>
<name>A0AAF0PLP9_SOLVR</name>
<evidence type="ECO:0000313" key="3">
    <source>
        <dbReference type="Proteomes" id="UP001234989"/>
    </source>
</evidence>
<dbReference type="EMBL" id="CP133612">
    <property type="protein sequence ID" value="WMV07263.1"/>
    <property type="molecule type" value="Genomic_DNA"/>
</dbReference>
<accession>A0AAF0PLP9</accession>
<reference evidence="1" key="1">
    <citation type="submission" date="2023-08" db="EMBL/GenBank/DDBJ databases">
        <title>A de novo genome assembly of Solanum verrucosum Schlechtendal, a Mexican diploid species geographically isolated from the other diploid A-genome species in potato relatives.</title>
        <authorList>
            <person name="Hosaka K."/>
        </authorList>
    </citation>
    <scope>NUCLEOTIDE SEQUENCE</scope>
    <source>
        <tissue evidence="1">Young leaves</tissue>
    </source>
</reference>
<dbReference type="EMBL" id="CP133612">
    <property type="protein sequence ID" value="WMV07259.1"/>
    <property type="molecule type" value="Genomic_DNA"/>
</dbReference>
<protein>
    <submittedName>
        <fullName evidence="1">Uncharacterized protein</fullName>
    </submittedName>
</protein>
<evidence type="ECO:0000313" key="2">
    <source>
        <dbReference type="EMBL" id="WMV07263.1"/>
    </source>
</evidence>
<evidence type="ECO:0000313" key="1">
    <source>
        <dbReference type="EMBL" id="WMV07259.1"/>
    </source>
</evidence>
<dbReference type="Proteomes" id="UP001234989">
    <property type="component" value="Chromosome 1"/>
</dbReference>
<organism evidence="1 3">
    <name type="scientific">Solanum verrucosum</name>
    <dbReference type="NCBI Taxonomy" id="315347"/>
    <lineage>
        <taxon>Eukaryota</taxon>
        <taxon>Viridiplantae</taxon>
        <taxon>Streptophyta</taxon>
        <taxon>Embryophyta</taxon>
        <taxon>Tracheophyta</taxon>
        <taxon>Spermatophyta</taxon>
        <taxon>Magnoliopsida</taxon>
        <taxon>eudicotyledons</taxon>
        <taxon>Gunneridae</taxon>
        <taxon>Pentapetalae</taxon>
        <taxon>asterids</taxon>
        <taxon>lamiids</taxon>
        <taxon>Solanales</taxon>
        <taxon>Solanaceae</taxon>
        <taxon>Solanoideae</taxon>
        <taxon>Solaneae</taxon>
        <taxon>Solanum</taxon>
    </lineage>
</organism>
<keyword evidence="3" id="KW-1185">Reference proteome</keyword>
<proteinExistence type="predicted"/>